<accession>A0A068TWC1</accession>
<dbReference type="OrthoDB" id="1905524at2759"/>
<dbReference type="AlphaFoldDB" id="A0A068TWC1"/>
<sequence>MATSIDLPENPWSAANQNKAPKSPRQPKRLGGPSPKLSRKVSEKFERTKEVASAGMKKVKEGASTSVHWIKLKYNQTKLAQKK</sequence>
<dbReference type="InParanoid" id="A0A068TWC1"/>
<evidence type="ECO:0000256" key="1">
    <source>
        <dbReference type="SAM" id="MobiDB-lite"/>
    </source>
</evidence>
<dbReference type="Gramene" id="CDP00224">
    <property type="protein sequence ID" value="CDP00224"/>
    <property type="gene ID" value="GSCOC_T00032105001"/>
</dbReference>
<dbReference type="PANTHER" id="PTHR33386">
    <property type="entry name" value="OS02G0740600 PROTEIN"/>
    <property type="match status" value="1"/>
</dbReference>
<protein>
    <submittedName>
        <fullName evidence="2">Uncharacterized protein</fullName>
    </submittedName>
</protein>
<dbReference type="EMBL" id="HG739089">
    <property type="protein sequence ID" value="CDP00224.1"/>
    <property type="molecule type" value="Genomic_DNA"/>
</dbReference>
<evidence type="ECO:0000313" key="2">
    <source>
        <dbReference type="EMBL" id="CDP00224.1"/>
    </source>
</evidence>
<organism evidence="2 3">
    <name type="scientific">Coffea canephora</name>
    <name type="common">Robusta coffee</name>
    <dbReference type="NCBI Taxonomy" id="49390"/>
    <lineage>
        <taxon>Eukaryota</taxon>
        <taxon>Viridiplantae</taxon>
        <taxon>Streptophyta</taxon>
        <taxon>Embryophyta</taxon>
        <taxon>Tracheophyta</taxon>
        <taxon>Spermatophyta</taxon>
        <taxon>Magnoliopsida</taxon>
        <taxon>eudicotyledons</taxon>
        <taxon>Gunneridae</taxon>
        <taxon>Pentapetalae</taxon>
        <taxon>asterids</taxon>
        <taxon>lamiids</taxon>
        <taxon>Gentianales</taxon>
        <taxon>Rubiaceae</taxon>
        <taxon>Ixoroideae</taxon>
        <taxon>Gardenieae complex</taxon>
        <taxon>Bertiereae - Coffeeae clade</taxon>
        <taxon>Coffeeae</taxon>
        <taxon>Coffea</taxon>
    </lineage>
</organism>
<dbReference type="PhylomeDB" id="A0A068TWC1"/>
<feature type="compositionally biased region" description="Basic and acidic residues" evidence="1">
    <location>
        <begin position="40"/>
        <end position="49"/>
    </location>
</feature>
<dbReference type="STRING" id="49390.A0A068TWC1"/>
<dbReference type="Proteomes" id="UP000295252">
    <property type="component" value="Chromosome III"/>
</dbReference>
<reference evidence="3" key="1">
    <citation type="journal article" date="2014" name="Science">
        <title>The coffee genome provides insight into the convergent evolution of caffeine biosynthesis.</title>
        <authorList>
            <person name="Denoeud F."/>
            <person name="Carretero-Paulet L."/>
            <person name="Dereeper A."/>
            <person name="Droc G."/>
            <person name="Guyot R."/>
            <person name="Pietrella M."/>
            <person name="Zheng C."/>
            <person name="Alberti A."/>
            <person name="Anthony F."/>
            <person name="Aprea G."/>
            <person name="Aury J.M."/>
            <person name="Bento P."/>
            <person name="Bernard M."/>
            <person name="Bocs S."/>
            <person name="Campa C."/>
            <person name="Cenci A."/>
            <person name="Combes M.C."/>
            <person name="Crouzillat D."/>
            <person name="Da Silva C."/>
            <person name="Daddiego L."/>
            <person name="De Bellis F."/>
            <person name="Dussert S."/>
            <person name="Garsmeur O."/>
            <person name="Gayraud T."/>
            <person name="Guignon V."/>
            <person name="Jahn K."/>
            <person name="Jamilloux V."/>
            <person name="Joet T."/>
            <person name="Labadie K."/>
            <person name="Lan T."/>
            <person name="Leclercq J."/>
            <person name="Lepelley M."/>
            <person name="Leroy T."/>
            <person name="Li L.T."/>
            <person name="Librado P."/>
            <person name="Lopez L."/>
            <person name="Munoz A."/>
            <person name="Noel B."/>
            <person name="Pallavicini A."/>
            <person name="Perrotta G."/>
            <person name="Poncet V."/>
            <person name="Pot D."/>
            <person name="Priyono X."/>
            <person name="Rigoreau M."/>
            <person name="Rouard M."/>
            <person name="Rozas J."/>
            <person name="Tranchant-Dubreuil C."/>
            <person name="VanBuren R."/>
            <person name="Zhang Q."/>
            <person name="Andrade A.C."/>
            <person name="Argout X."/>
            <person name="Bertrand B."/>
            <person name="de Kochko A."/>
            <person name="Graziosi G."/>
            <person name="Henry R.J."/>
            <person name="Jayarama X."/>
            <person name="Ming R."/>
            <person name="Nagai C."/>
            <person name="Rounsley S."/>
            <person name="Sankoff D."/>
            <person name="Giuliano G."/>
            <person name="Albert V.A."/>
            <person name="Wincker P."/>
            <person name="Lashermes P."/>
        </authorList>
    </citation>
    <scope>NUCLEOTIDE SEQUENCE [LARGE SCALE GENOMIC DNA]</scope>
    <source>
        <strain evidence="3">cv. DH200-94</strain>
    </source>
</reference>
<feature type="region of interest" description="Disordered" evidence="1">
    <location>
        <begin position="1"/>
        <end position="49"/>
    </location>
</feature>
<dbReference type="PANTHER" id="PTHR33386:SF23">
    <property type="match status" value="1"/>
</dbReference>
<proteinExistence type="predicted"/>
<name>A0A068TWC1_COFCA</name>
<keyword evidence="3" id="KW-1185">Reference proteome</keyword>
<evidence type="ECO:0000313" key="3">
    <source>
        <dbReference type="Proteomes" id="UP000295252"/>
    </source>
</evidence>
<gene>
    <name evidence="2" type="ORF">GSCOC_T00032105001</name>
</gene>
<dbReference type="OMA" id="MKKVKHG"/>